<feature type="compositionally biased region" description="Acidic residues" evidence="3">
    <location>
        <begin position="289"/>
        <end position="305"/>
    </location>
</feature>
<dbReference type="Gene3D" id="6.10.140.1040">
    <property type="match status" value="1"/>
</dbReference>
<dbReference type="GO" id="GO:0005737">
    <property type="term" value="C:cytoplasm"/>
    <property type="evidence" value="ECO:0007669"/>
    <property type="project" value="TreeGrafter"/>
</dbReference>
<feature type="compositionally biased region" description="Basic and acidic residues" evidence="3">
    <location>
        <begin position="197"/>
        <end position="216"/>
    </location>
</feature>
<feature type="compositionally biased region" description="Basic and acidic residues" evidence="3">
    <location>
        <begin position="90"/>
        <end position="122"/>
    </location>
</feature>
<feature type="compositionally biased region" description="Basic and acidic residues" evidence="3">
    <location>
        <begin position="346"/>
        <end position="362"/>
    </location>
</feature>
<dbReference type="InterPro" id="IPR032381">
    <property type="entry name" value="IHABP4_N"/>
</dbReference>
<dbReference type="GO" id="GO:0003723">
    <property type="term" value="F:RNA binding"/>
    <property type="evidence" value="ECO:0007669"/>
    <property type="project" value="InterPro"/>
</dbReference>
<sequence>MDSQYGIAVNNKFDLFWDDVNDPIEFLNQQEELKKKQELAKEKDKGKQGKEKKAKKQNASQSDNKSIEQSVQKKEDKPQTQSRPPRSARQNREPREIRDDNDSRPPRRRDDNAQNEFRERPEGGGGNFNRPDSARGRFGNRGRGRGEGRPSRGGRGRGGFDRGGKRDFERHSGSDKTSGVKPTEKREGSGSHNWGSFKDDLQEEIKEAETEPKEWNPSEDAENQDPNESTESTEQPTEEAPKQMTLDEWKAQQEKNRMRNQFNIRKPGEGDTATSQWKKGTAYRKKLEEENEESDDDEEYEEDEEANKQKNLVNSFKFVFNTETRRGGRGRGPRERRGGGRGGRGGRGDRRGGPRESAPKFDDENDFPSLVKTEA</sequence>
<feature type="compositionally biased region" description="Basic and acidic residues" evidence="3">
    <location>
        <begin position="239"/>
        <end position="257"/>
    </location>
</feature>
<feature type="compositionally biased region" description="Basic and acidic residues" evidence="3">
    <location>
        <begin position="158"/>
        <end position="174"/>
    </location>
</feature>
<dbReference type="GeneID" id="111117964"/>
<reference evidence="6" key="1">
    <citation type="submission" date="2025-08" db="UniProtKB">
        <authorList>
            <consortium name="RefSeq"/>
        </authorList>
    </citation>
    <scope>IDENTIFICATION</scope>
    <source>
        <tissue evidence="6">Whole sample</tissue>
    </source>
</reference>
<name>A0A8B8CE88_CRAVI</name>
<keyword evidence="5" id="KW-1185">Reference proteome</keyword>
<protein>
    <submittedName>
        <fullName evidence="6">Plasminogen activator inhibitor 1 RNA-binding protein-like isoform X1</fullName>
    </submittedName>
</protein>
<proteinExistence type="inferred from homology"/>
<dbReference type="Proteomes" id="UP000694844">
    <property type="component" value="Chromosome 2"/>
</dbReference>
<accession>A0A8B8CE88</accession>
<dbReference type="PANTHER" id="PTHR12299:SF17">
    <property type="entry name" value="AT19571P-RELATED"/>
    <property type="match status" value="1"/>
</dbReference>
<dbReference type="GO" id="GO:0006417">
    <property type="term" value="P:regulation of translation"/>
    <property type="evidence" value="ECO:0007669"/>
    <property type="project" value="UniProtKB-KW"/>
</dbReference>
<comment type="similarity">
    <text evidence="2">Belongs to the SERBP1-HABP4 family.</text>
</comment>
<evidence type="ECO:0000256" key="2">
    <source>
        <dbReference type="ARBA" id="ARBA00035118"/>
    </source>
</evidence>
<evidence type="ECO:0000259" key="4">
    <source>
        <dbReference type="SMART" id="SM01233"/>
    </source>
</evidence>
<keyword evidence="1" id="KW-0810">Translation regulation</keyword>
<dbReference type="RefSeq" id="XP_022312921.1">
    <property type="nucleotide sequence ID" value="XM_022457213.1"/>
</dbReference>
<evidence type="ECO:0000313" key="6">
    <source>
        <dbReference type="RefSeq" id="XP_022312921.1"/>
    </source>
</evidence>
<organism evidence="5 6">
    <name type="scientific">Crassostrea virginica</name>
    <name type="common">Eastern oyster</name>
    <dbReference type="NCBI Taxonomy" id="6565"/>
    <lineage>
        <taxon>Eukaryota</taxon>
        <taxon>Metazoa</taxon>
        <taxon>Spiralia</taxon>
        <taxon>Lophotrochozoa</taxon>
        <taxon>Mollusca</taxon>
        <taxon>Bivalvia</taxon>
        <taxon>Autobranchia</taxon>
        <taxon>Pteriomorphia</taxon>
        <taxon>Ostreida</taxon>
        <taxon>Ostreoidea</taxon>
        <taxon>Ostreidae</taxon>
        <taxon>Crassostrea</taxon>
    </lineage>
</organism>
<dbReference type="SMART" id="SM01233">
    <property type="entry name" value="HABP4_PAI-RBP1"/>
    <property type="match status" value="1"/>
</dbReference>
<dbReference type="InterPro" id="IPR006861">
    <property type="entry name" value="HABP4_PAIRBP1-bd"/>
</dbReference>
<feature type="region of interest" description="Disordered" evidence="3">
    <location>
        <begin position="37"/>
        <end position="375"/>
    </location>
</feature>
<evidence type="ECO:0000256" key="3">
    <source>
        <dbReference type="SAM" id="MobiDB-lite"/>
    </source>
</evidence>
<dbReference type="AlphaFoldDB" id="A0A8B8CE88"/>
<gene>
    <name evidence="6" type="primary">LOC111117964</name>
</gene>
<feature type="domain" description="Hyaluronan/mRNA-binding protein" evidence="4">
    <location>
        <begin position="164"/>
        <end position="270"/>
    </location>
</feature>
<feature type="compositionally biased region" description="Basic and acidic residues" evidence="3">
    <location>
        <begin position="37"/>
        <end position="51"/>
    </location>
</feature>
<dbReference type="KEGG" id="cvn:111117964"/>
<dbReference type="Pfam" id="PF04774">
    <property type="entry name" value="HABP4_PAI-RBP1"/>
    <property type="match status" value="1"/>
</dbReference>
<dbReference type="Pfam" id="PF16174">
    <property type="entry name" value="IHABP4_N"/>
    <property type="match status" value="1"/>
</dbReference>
<dbReference type="GO" id="GO:0005634">
    <property type="term" value="C:nucleus"/>
    <property type="evidence" value="ECO:0007669"/>
    <property type="project" value="TreeGrafter"/>
</dbReference>
<evidence type="ECO:0000256" key="1">
    <source>
        <dbReference type="ARBA" id="ARBA00022845"/>
    </source>
</evidence>
<dbReference type="OrthoDB" id="6022699at2759"/>
<evidence type="ECO:0000313" key="5">
    <source>
        <dbReference type="Proteomes" id="UP000694844"/>
    </source>
</evidence>
<dbReference type="InterPro" id="IPR039764">
    <property type="entry name" value="HABP4/SERBP1-like"/>
</dbReference>
<dbReference type="PANTHER" id="PTHR12299">
    <property type="entry name" value="HYALURONIC ACID-BINDING PROTEIN 4"/>
    <property type="match status" value="1"/>
</dbReference>
<feature type="compositionally biased region" description="Polar residues" evidence="3">
    <location>
        <begin position="58"/>
        <end position="70"/>
    </location>
</feature>